<organism evidence="6 7">
    <name type="scientific">Candidatus Entotheonella gemina</name>
    <dbReference type="NCBI Taxonomy" id="1429439"/>
    <lineage>
        <taxon>Bacteria</taxon>
        <taxon>Pseudomonadati</taxon>
        <taxon>Nitrospinota/Tectimicrobiota group</taxon>
        <taxon>Candidatus Tectimicrobiota</taxon>
        <taxon>Candidatus Entotheonellia</taxon>
        <taxon>Candidatus Entotheonellales</taxon>
        <taxon>Candidatus Entotheonellaceae</taxon>
        <taxon>Candidatus Entotheonella</taxon>
    </lineage>
</organism>
<dbReference type="EMBL" id="AZHX01000214">
    <property type="protein sequence ID" value="ETX08472.1"/>
    <property type="molecule type" value="Genomic_DNA"/>
</dbReference>
<dbReference type="PRINTS" id="PR00071">
    <property type="entry name" value="HMGCOARDTASE"/>
</dbReference>
<keyword evidence="4" id="KW-0560">Oxidoreductase</keyword>
<name>W4MFP3_9BACT</name>
<dbReference type="InterPro" id="IPR002202">
    <property type="entry name" value="HMG_CoA_Rdtase"/>
</dbReference>
<dbReference type="Gene3D" id="3.90.770.10">
    <property type="entry name" value="3-hydroxy-3-methylglutaryl-coenzyme A Reductase, Chain A, domain 2"/>
    <property type="match status" value="1"/>
</dbReference>
<dbReference type="InterPro" id="IPR002575">
    <property type="entry name" value="Aminoglycoside_PTrfase"/>
</dbReference>
<evidence type="ECO:0000313" key="6">
    <source>
        <dbReference type="EMBL" id="ETX08472.1"/>
    </source>
</evidence>
<dbReference type="PANTHER" id="PTHR10572">
    <property type="entry name" value="3-HYDROXY-3-METHYLGLUTARYL-COENZYME A REDUCTASE"/>
    <property type="match status" value="1"/>
</dbReference>
<comment type="caution">
    <text evidence="6">The sequence shown here is derived from an EMBL/GenBank/DDBJ whole genome shotgun (WGS) entry which is preliminary data.</text>
</comment>
<evidence type="ECO:0000259" key="5">
    <source>
        <dbReference type="Pfam" id="PF01636"/>
    </source>
</evidence>
<protein>
    <recommendedName>
        <fullName evidence="2">hydroxymethylglutaryl-CoA reductase (NADPH)</fullName>
        <ecNumber evidence="2">1.1.1.34</ecNumber>
    </recommendedName>
</protein>
<evidence type="ECO:0000256" key="3">
    <source>
        <dbReference type="ARBA" id="ARBA00022857"/>
    </source>
</evidence>
<dbReference type="Pfam" id="PF00368">
    <property type="entry name" value="HMG-CoA_red"/>
    <property type="match status" value="1"/>
</dbReference>
<dbReference type="Pfam" id="PF01636">
    <property type="entry name" value="APH"/>
    <property type="match status" value="1"/>
</dbReference>
<dbReference type="InterPro" id="IPR009029">
    <property type="entry name" value="HMG_CoA_Rdtase_sub-bd_dom_sf"/>
</dbReference>
<sequence length="829" mass="92644">MNMQPTVPHDRSLAKSLHSHLRCNAEGDTYVFPLDESADADSLANAPAVPQRGQYTEEARQTRLEFVREKTGAALGQVSVSSLDAAKLRGNLESYIGSVELPVGAAGPLWIHGQEANGVFYAPIATTEGALVASISRGAKALTQSGGVTASVFAQQMIRVPAFVFANMETARCFSAWLDDHFDAIKSKTAEYTNHGVLKQLYTKMMGRTVHVYFVYETGDAAGQNMVTTCTWNTCLWILERLREFKHLQVGNFMIESLLSGDKKASYQSFISGRGLSAQAEAFMPAEVLTRLLKVTPQQFFAGYQRVLEGSLQMGIMGFNVNVSNVLAGMFAATGQDIACTHECTVAQLHMELTDRGIYTYLRLPNLALGTVGGGTSLPQQRECLEMIGCAGSGKVYKLAEIVTAFCLALDLSTLAALTGGQFAVAHERLGRNRPVQYLSLQDMHADFFTEVMSATLNDNTFKVTQAVPAAHVELGSSIITELSKQNDNKLIGHFPYRMRFESPVGGAGEREVMVKSKPTDREVIQMFTQLATLGHAAFAEAFKQHGGKLDLLGCHVRELAVCQQQDARFKRYVPEIYGVYQNDEREIYLLVMERLCDMELMDTADDVSGWTPDHIIAAIDGIADIHSIWLGREDELCQQPWLPYPPTAERMQAVSPFWEGLAVQAQDEFPEWFTASDLAMFRRILAAMPQWWQTLDSMPKTLIHNDFNPRNAAFRSTPEGRRLCVYDWELATLHVPQHDVAELLIFVLDEHATREELRHYVEHHRQALEQASGQSLDPELWWEGFCCAVKDLLINRIAMYTMAHTAKHYEFMERVYRTLRRVLHLLDA</sequence>
<accession>W4MFP3</accession>
<dbReference type="InterPro" id="IPR009023">
    <property type="entry name" value="HMG_CoA_Rdtase_NAD(P)-bd_sf"/>
</dbReference>
<feature type="domain" description="Aminoglycoside phosphotransferase" evidence="5">
    <location>
        <begin position="559"/>
        <end position="764"/>
    </location>
</feature>
<gene>
    <name evidence="6" type="ORF">ETSY2_05240</name>
</gene>
<dbReference type="GO" id="GO:0015936">
    <property type="term" value="P:coenzyme A metabolic process"/>
    <property type="evidence" value="ECO:0007669"/>
    <property type="project" value="InterPro"/>
</dbReference>
<dbReference type="SUPFAM" id="SSF56112">
    <property type="entry name" value="Protein kinase-like (PK-like)"/>
    <property type="match status" value="1"/>
</dbReference>
<evidence type="ECO:0000313" key="7">
    <source>
        <dbReference type="Proteomes" id="UP000019140"/>
    </source>
</evidence>
<dbReference type="InterPro" id="IPR011009">
    <property type="entry name" value="Kinase-like_dom_sf"/>
</dbReference>
<dbReference type="SUPFAM" id="SSF55035">
    <property type="entry name" value="NAD-binding domain of HMG-CoA reductase"/>
    <property type="match status" value="1"/>
</dbReference>
<dbReference type="PATRIC" id="fig|1429439.4.peg.885"/>
<dbReference type="SUPFAM" id="SSF56542">
    <property type="entry name" value="Substrate-binding domain of HMG-CoA reductase"/>
    <property type="match status" value="1"/>
</dbReference>
<evidence type="ECO:0000256" key="1">
    <source>
        <dbReference type="ARBA" id="ARBA00007661"/>
    </source>
</evidence>
<dbReference type="InterPro" id="IPR004554">
    <property type="entry name" value="HMG_CoA_Rdtase_eu_arc"/>
</dbReference>
<dbReference type="CDD" id="cd00643">
    <property type="entry name" value="HMG-CoA_reductase_classI"/>
    <property type="match status" value="1"/>
</dbReference>
<dbReference type="PROSITE" id="PS00318">
    <property type="entry name" value="HMG_COA_REDUCTASE_2"/>
    <property type="match status" value="1"/>
</dbReference>
<dbReference type="GO" id="GO:0008299">
    <property type="term" value="P:isoprenoid biosynthetic process"/>
    <property type="evidence" value="ECO:0007669"/>
    <property type="project" value="InterPro"/>
</dbReference>
<keyword evidence="7" id="KW-1185">Reference proteome</keyword>
<dbReference type="EC" id="1.1.1.34" evidence="2"/>
<dbReference type="Gene3D" id="3.30.70.420">
    <property type="entry name" value="Hydroxymethylglutaryl-CoA reductase, class I/II, NAD/NADP-binding domain"/>
    <property type="match status" value="1"/>
</dbReference>
<dbReference type="Proteomes" id="UP000019140">
    <property type="component" value="Unassembled WGS sequence"/>
</dbReference>
<keyword evidence="3" id="KW-0521">NADP</keyword>
<dbReference type="InterPro" id="IPR023076">
    <property type="entry name" value="HMG_CoA_Rdtase_CS"/>
</dbReference>
<comment type="similarity">
    <text evidence="1">Belongs to the HMG-CoA reductase family.</text>
</comment>
<evidence type="ECO:0000256" key="4">
    <source>
        <dbReference type="ARBA" id="ARBA00023002"/>
    </source>
</evidence>
<proteinExistence type="inferred from homology"/>
<dbReference type="HOGENOM" id="CLU_350518_0_0_7"/>
<dbReference type="PANTHER" id="PTHR10572:SF24">
    <property type="entry name" value="3-HYDROXY-3-METHYLGLUTARYL-COENZYME A REDUCTASE"/>
    <property type="match status" value="1"/>
</dbReference>
<dbReference type="GO" id="GO:0004420">
    <property type="term" value="F:hydroxymethylglutaryl-CoA reductase (NADPH) activity"/>
    <property type="evidence" value="ECO:0007669"/>
    <property type="project" value="UniProtKB-EC"/>
</dbReference>
<evidence type="ECO:0000256" key="2">
    <source>
        <dbReference type="ARBA" id="ARBA00012999"/>
    </source>
</evidence>
<dbReference type="PROSITE" id="PS50065">
    <property type="entry name" value="HMG_COA_REDUCTASE_4"/>
    <property type="match status" value="1"/>
</dbReference>
<dbReference type="Gene3D" id="3.90.1200.10">
    <property type="match status" value="1"/>
</dbReference>
<dbReference type="AlphaFoldDB" id="W4MFP3"/>
<dbReference type="InterPro" id="IPR023074">
    <property type="entry name" value="HMG_CoA_Rdtase_cat_sf"/>
</dbReference>
<reference evidence="6 7" key="1">
    <citation type="journal article" date="2014" name="Nature">
        <title>An environmental bacterial taxon with a large and distinct metabolic repertoire.</title>
        <authorList>
            <person name="Wilson M.C."/>
            <person name="Mori T."/>
            <person name="Ruckert C."/>
            <person name="Uria A.R."/>
            <person name="Helf M.J."/>
            <person name="Takada K."/>
            <person name="Gernert C."/>
            <person name="Steffens U.A."/>
            <person name="Heycke N."/>
            <person name="Schmitt S."/>
            <person name="Rinke C."/>
            <person name="Helfrich E.J."/>
            <person name="Brachmann A.O."/>
            <person name="Gurgui C."/>
            <person name="Wakimoto T."/>
            <person name="Kracht M."/>
            <person name="Crusemann M."/>
            <person name="Hentschel U."/>
            <person name="Abe I."/>
            <person name="Matsunaga S."/>
            <person name="Kalinowski J."/>
            <person name="Takeyama H."/>
            <person name="Piel J."/>
        </authorList>
    </citation>
    <scope>NUCLEOTIDE SEQUENCE [LARGE SCALE GENOMIC DNA]</scope>
    <source>
        <strain evidence="7">TSY2</strain>
    </source>
</reference>